<gene>
    <name evidence="2" type="ORF">G5I_12545</name>
</gene>
<dbReference type="InParanoid" id="F4X2L5"/>
<reference evidence="2" key="1">
    <citation type="submission" date="2011-02" db="EMBL/GenBank/DDBJ databases">
        <title>The genome of the leaf-cutting ant Acromyrmex echinatior suggests key adaptations to social evolution and fungus farming.</title>
        <authorList>
            <person name="Nygaard S."/>
            <person name="Zhang G."/>
        </authorList>
    </citation>
    <scope>NUCLEOTIDE SEQUENCE</scope>
</reference>
<dbReference type="EMBL" id="GL888584">
    <property type="protein sequence ID" value="EGI59340.1"/>
    <property type="molecule type" value="Genomic_DNA"/>
</dbReference>
<keyword evidence="3" id="KW-1185">Reference proteome</keyword>
<organism evidence="3">
    <name type="scientific">Acromyrmex echinatior</name>
    <name type="common">Panamanian leafcutter ant</name>
    <name type="synonym">Acromyrmex octospinosus echinatior</name>
    <dbReference type="NCBI Taxonomy" id="103372"/>
    <lineage>
        <taxon>Eukaryota</taxon>
        <taxon>Metazoa</taxon>
        <taxon>Ecdysozoa</taxon>
        <taxon>Arthropoda</taxon>
        <taxon>Hexapoda</taxon>
        <taxon>Insecta</taxon>
        <taxon>Pterygota</taxon>
        <taxon>Neoptera</taxon>
        <taxon>Endopterygota</taxon>
        <taxon>Hymenoptera</taxon>
        <taxon>Apocrita</taxon>
        <taxon>Aculeata</taxon>
        <taxon>Formicoidea</taxon>
        <taxon>Formicidae</taxon>
        <taxon>Myrmicinae</taxon>
        <taxon>Acromyrmex</taxon>
    </lineage>
</organism>
<proteinExistence type="predicted"/>
<dbReference type="AlphaFoldDB" id="F4X2L5"/>
<feature type="region of interest" description="Disordered" evidence="1">
    <location>
        <begin position="121"/>
        <end position="186"/>
    </location>
</feature>
<accession>F4X2L5</accession>
<dbReference type="OrthoDB" id="10261376at2759"/>
<evidence type="ECO:0000313" key="3">
    <source>
        <dbReference type="Proteomes" id="UP000007755"/>
    </source>
</evidence>
<feature type="compositionally biased region" description="Acidic residues" evidence="1">
    <location>
        <begin position="172"/>
        <end position="181"/>
    </location>
</feature>
<evidence type="ECO:0000313" key="2">
    <source>
        <dbReference type="EMBL" id="EGI59340.1"/>
    </source>
</evidence>
<dbReference type="eggNOG" id="KOG1587">
    <property type="taxonomic scope" value="Eukaryota"/>
</dbReference>
<sequence>MAPIIPKKIPSKILETSKEHLSAKNYMSRQDLGAGDMDWMRGKQILLKPIDQLQLTEAELQEELARVLTIHNTRVPDSLVEWSWKLRQFVRLPPPPHLVTLLNVIGTILHKDSEEAKVQLAGGTFDEDQEETTDEKLKRDEAEEEEKEEEEEEIDKTVEALAEAEREHELEAEPEPEEDEIEKIKPKKIPNQFNFCERAALTYDNPMRARIFSSMY</sequence>
<name>F4X2L5_ACREC</name>
<feature type="compositionally biased region" description="Acidic residues" evidence="1">
    <location>
        <begin position="142"/>
        <end position="154"/>
    </location>
</feature>
<dbReference type="STRING" id="103372.F4X2L5"/>
<evidence type="ECO:0000256" key="1">
    <source>
        <dbReference type="SAM" id="MobiDB-lite"/>
    </source>
</evidence>
<protein>
    <submittedName>
        <fullName evidence="2">Dynein intermediate chain 2, ciliary</fullName>
    </submittedName>
</protein>
<feature type="compositionally biased region" description="Basic and acidic residues" evidence="1">
    <location>
        <begin position="155"/>
        <end position="171"/>
    </location>
</feature>
<dbReference type="Proteomes" id="UP000007755">
    <property type="component" value="Unassembled WGS sequence"/>
</dbReference>